<reference evidence="5" key="1">
    <citation type="journal article" date="2019" name="Nat. Commun.">
        <title>The genome of broomcorn millet.</title>
        <authorList>
            <person name="Zou C."/>
            <person name="Miki D."/>
            <person name="Li D."/>
            <person name="Tang Q."/>
            <person name="Xiao L."/>
            <person name="Rajput S."/>
            <person name="Deng P."/>
            <person name="Jia W."/>
            <person name="Huang R."/>
            <person name="Zhang M."/>
            <person name="Sun Y."/>
            <person name="Hu J."/>
            <person name="Fu X."/>
            <person name="Schnable P.S."/>
            <person name="Li F."/>
            <person name="Zhang H."/>
            <person name="Feng B."/>
            <person name="Zhu X."/>
            <person name="Liu R."/>
            <person name="Schnable J.C."/>
            <person name="Zhu J.-K."/>
            <person name="Zhang H."/>
        </authorList>
    </citation>
    <scope>NUCLEOTIDE SEQUENCE [LARGE SCALE GENOMIC DNA]</scope>
</reference>
<dbReference type="Gene3D" id="2.100.10.30">
    <property type="entry name" value="Jacalin-like lectin domain"/>
    <property type="match status" value="1"/>
</dbReference>
<keyword evidence="5" id="KW-1185">Reference proteome</keyword>
<dbReference type="InterPro" id="IPR036404">
    <property type="entry name" value="Jacalin-like_lectin_dom_sf"/>
</dbReference>
<dbReference type="AlphaFoldDB" id="A0A3L6PRW7"/>
<evidence type="ECO:0000259" key="3">
    <source>
        <dbReference type="Pfam" id="PF01419"/>
    </source>
</evidence>
<comment type="function">
    <text evidence="2">Dirigent proteins impart stereoselectivity on the phenoxy radical-coupling reaction, yielding optically active lignans from two molecules of coniferyl alcohol in the biosynthesis of lignans, flavonolignans, and alkaloids and thus plays a central role in plant secondary metabolism.</text>
</comment>
<dbReference type="SUPFAM" id="SSF51101">
    <property type="entry name" value="Mannose-binding lectins"/>
    <property type="match status" value="1"/>
</dbReference>
<dbReference type="EMBL" id="PQIB02000015">
    <property type="protein sequence ID" value="RLM64405.1"/>
    <property type="molecule type" value="Genomic_DNA"/>
</dbReference>
<keyword evidence="1" id="KW-0430">Lectin</keyword>
<keyword evidence="2" id="KW-0052">Apoplast</keyword>
<dbReference type="GO" id="GO:0030246">
    <property type="term" value="F:carbohydrate binding"/>
    <property type="evidence" value="ECO:0007669"/>
    <property type="project" value="UniProtKB-KW"/>
</dbReference>
<dbReference type="Proteomes" id="UP000275267">
    <property type="component" value="Unassembled WGS sequence"/>
</dbReference>
<evidence type="ECO:0000256" key="2">
    <source>
        <dbReference type="RuleBase" id="RU363099"/>
    </source>
</evidence>
<dbReference type="InterPro" id="IPR001229">
    <property type="entry name" value="Jacalin-like_lectin_dom"/>
</dbReference>
<dbReference type="InterPro" id="IPR004265">
    <property type="entry name" value="Dirigent"/>
</dbReference>
<comment type="subcellular location">
    <subcellularLocation>
        <location evidence="2">Secreted</location>
        <location evidence="2">Extracellular space</location>
        <location evidence="2">Apoplast</location>
    </subcellularLocation>
</comment>
<dbReference type="STRING" id="4540.A0A3L6PRW7"/>
<evidence type="ECO:0000313" key="5">
    <source>
        <dbReference type="Proteomes" id="UP000275267"/>
    </source>
</evidence>
<dbReference type="PANTHER" id="PTHR21495">
    <property type="entry name" value="NUCLEOPORIN-RELATED"/>
    <property type="match status" value="1"/>
</dbReference>
<comment type="caution">
    <text evidence="4">The sequence shown here is derived from an EMBL/GenBank/DDBJ whole genome shotgun (WGS) entry which is preliminary data.</text>
</comment>
<evidence type="ECO:0000313" key="4">
    <source>
        <dbReference type="EMBL" id="RLM64405.1"/>
    </source>
</evidence>
<sequence>MAATPFKALTSAASASTMERDELRISGLYLHHAYRERSPTQLTIVRPPKGMFGKTAANNWTIHEGPDPREYAIVARAQGLHLNSGNWHNSFTIVFENDRPNRFSLTGKQPASRFKGSTLHVMGVSVSDSDWGVVGGTGEFAMAQGVISKKLFKQIETGNIVELNIYAIYPAKIPHLIRDGPVGGNGGNPFEPQYEPRRFESIKVLSGEAVDSIEFSYIDRNGIKRTGVLRKKEDAAATAGAGPTLLLPSRGARTCAAARCREWPL</sequence>
<keyword evidence="2" id="KW-0964">Secreted</keyword>
<name>A0A3L6PRW7_PANMI</name>
<gene>
    <name evidence="4" type="ORF">C2845_PM16G04380</name>
</gene>
<evidence type="ECO:0000256" key="1">
    <source>
        <dbReference type="ARBA" id="ARBA00022734"/>
    </source>
</evidence>
<dbReference type="Pfam" id="PF01419">
    <property type="entry name" value="Jacalin"/>
    <property type="match status" value="1"/>
</dbReference>
<protein>
    <recommendedName>
        <fullName evidence="2">Dirigent protein</fullName>
    </recommendedName>
</protein>
<dbReference type="Pfam" id="PF03018">
    <property type="entry name" value="Dirigent"/>
    <property type="match status" value="1"/>
</dbReference>
<proteinExistence type="inferred from homology"/>
<feature type="domain" description="Jacalin-type lectin" evidence="3">
    <location>
        <begin position="180"/>
        <end position="226"/>
    </location>
</feature>
<comment type="similarity">
    <text evidence="2">Belongs to the plant dirigent protein family.</text>
</comment>
<comment type="subunit">
    <text evidence="2">Homodimer.</text>
</comment>
<organism evidence="4 5">
    <name type="scientific">Panicum miliaceum</name>
    <name type="common">Proso millet</name>
    <name type="synonym">Broomcorn millet</name>
    <dbReference type="NCBI Taxonomy" id="4540"/>
    <lineage>
        <taxon>Eukaryota</taxon>
        <taxon>Viridiplantae</taxon>
        <taxon>Streptophyta</taxon>
        <taxon>Embryophyta</taxon>
        <taxon>Tracheophyta</taxon>
        <taxon>Spermatophyta</taxon>
        <taxon>Magnoliopsida</taxon>
        <taxon>Liliopsida</taxon>
        <taxon>Poales</taxon>
        <taxon>Poaceae</taxon>
        <taxon>PACMAD clade</taxon>
        <taxon>Panicoideae</taxon>
        <taxon>Panicodae</taxon>
        <taxon>Paniceae</taxon>
        <taxon>Panicinae</taxon>
        <taxon>Panicum</taxon>
        <taxon>Panicum sect. Panicum</taxon>
    </lineage>
</organism>
<accession>A0A3L6PRW7</accession>
<dbReference type="GO" id="GO:0048046">
    <property type="term" value="C:apoplast"/>
    <property type="evidence" value="ECO:0007669"/>
    <property type="project" value="UniProtKB-SubCell"/>
</dbReference>